<evidence type="ECO:0000313" key="6">
    <source>
        <dbReference type="Proteomes" id="UP000824469"/>
    </source>
</evidence>
<accession>A0AA38C074</accession>
<dbReference type="InterPro" id="IPR003958">
    <property type="entry name" value="CBFA_NFYB_domain"/>
</dbReference>
<dbReference type="PANTHER" id="PTHR10252">
    <property type="entry name" value="HISTONE-LIKE TRANSCRIPTION FACTOR CCAAT-RELATED"/>
    <property type="match status" value="1"/>
</dbReference>
<evidence type="ECO:0000256" key="2">
    <source>
        <dbReference type="ARBA" id="ARBA00023242"/>
    </source>
</evidence>
<reference evidence="5 6" key="1">
    <citation type="journal article" date="2021" name="Nat. Plants">
        <title>The Taxus genome provides insights into paclitaxel biosynthesis.</title>
        <authorList>
            <person name="Xiong X."/>
            <person name="Gou J."/>
            <person name="Liao Q."/>
            <person name="Li Y."/>
            <person name="Zhou Q."/>
            <person name="Bi G."/>
            <person name="Li C."/>
            <person name="Du R."/>
            <person name="Wang X."/>
            <person name="Sun T."/>
            <person name="Guo L."/>
            <person name="Liang H."/>
            <person name="Lu P."/>
            <person name="Wu Y."/>
            <person name="Zhang Z."/>
            <person name="Ro D.K."/>
            <person name="Shang Y."/>
            <person name="Huang S."/>
            <person name="Yan J."/>
        </authorList>
    </citation>
    <scope>NUCLEOTIDE SEQUENCE [LARGE SCALE GENOMIC DNA]</scope>
    <source>
        <strain evidence="5">Ta-2019</strain>
    </source>
</reference>
<dbReference type="OMA" id="IIMQDAV"/>
<gene>
    <name evidence="5" type="ORF">KI387_032656</name>
</gene>
<evidence type="ECO:0000259" key="4">
    <source>
        <dbReference type="Pfam" id="PF00808"/>
    </source>
</evidence>
<dbReference type="GO" id="GO:0000976">
    <property type="term" value="F:transcription cis-regulatory region binding"/>
    <property type="evidence" value="ECO:0007669"/>
    <property type="project" value="TreeGrafter"/>
</dbReference>
<dbReference type="AlphaFoldDB" id="A0AA38C074"/>
<comment type="subcellular location">
    <subcellularLocation>
        <location evidence="1">Nucleus</location>
    </subcellularLocation>
</comment>
<dbReference type="EMBL" id="JAHRHJ020003813">
    <property type="protein sequence ID" value="KAH9288539.1"/>
    <property type="molecule type" value="Genomic_DNA"/>
</dbReference>
<dbReference type="GO" id="GO:0046982">
    <property type="term" value="F:protein heterodimerization activity"/>
    <property type="evidence" value="ECO:0007669"/>
    <property type="project" value="InterPro"/>
</dbReference>
<dbReference type="Pfam" id="PF00808">
    <property type="entry name" value="CBFD_NFYB_HMF"/>
    <property type="match status" value="1"/>
</dbReference>
<organism evidence="5 6">
    <name type="scientific">Taxus chinensis</name>
    <name type="common">Chinese yew</name>
    <name type="synonym">Taxus wallichiana var. chinensis</name>
    <dbReference type="NCBI Taxonomy" id="29808"/>
    <lineage>
        <taxon>Eukaryota</taxon>
        <taxon>Viridiplantae</taxon>
        <taxon>Streptophyta</taxon>
        <taxon>Embryophyta</taxon>
        <taxon>Tracheophyta</taxon>
        <taxon>Spermatophyta</taxon>
        <taxon>Pinopsida</taxon>
        <taxon>Pinidae</taxon>
        <taxon>Conifers II</taxon>
        <taxon>Cupressales</taxon>
        <taxon>Taxaceae</taxon>
        <taxon>Taxus</taxon>
    </lineage>
</organism>
<dbReference type="InterPro" id="IPR050568">
    <property type="entry name" value="Transcr_DNA_Rep_Reg"/>
</dbReference>
<dbReference type="Proteomes" id="UP000824469">
    <property type="component" value="Unassembled WGS sequence"/>
</dbReference>
<feature type="domain" description="Transcription factor CBF/NF-Y/archaeal histone" evidence="4">
    <location>
        <begin position="67"/>
        <end position="129"/>
    </location>
</feature>
<sequence>MSKEILTISDSSSQSTSDFSEEGDHGEEAQNFTEHSPHVAEEEQPPNPASKTSHNKIAKPDGPASMAFPMARVRRLIKSEEDIRISLEAAFLVNKATERFLEQFIEDTFEYVPEENRNILCYKQLSLAVANQKRYEFLAGSPSFCTSLLMSSCIFKKGGPHVDVLLCSHYIETITILTPCSSISMCIRLPFFHVCGNLSSLSSL</sequence>
<keyword evidence="2" id="KW-0539">Nucleus</keyword>
<evidence type="ECO:0000313" key="5">
    <source>
        <dbReference type="EMBL" id="KAH9288539.1"/>
    </source>
</evidence>
<dbReference type="Gene3D" id="1.10.20.10">
    <property type="entry name" value="Histone, subunit A"/>
    <property type="match status" value="1"/>
</dbReference>
<protein>
    <recommendedName>
        <fullName evidence="4">Transcription factor CBF/NF-Y/archaeal histone domain-containing protein</fullName>
    </recommendedName>
</protein>
<proteinExistence type="predicted"/>
<dbReference type="GO" id="GO:0005634">
    <property type="term" value="C:nucleus"/>
    <property type="evidence" value="ECO:0007669"/>
    <property type="project" value="UniProtKB-SubCell"/>
</dbReference>
<dbReference type="PANTHER" id="PTHR10252:SF93">
    <property type="entry name" value="DNA POLYMERASE II SUBUNIT B3-1"/>
    <property type="match status" value="1"/>
</dbReference>
<name>A0AA38C074_TAXCH</name>
<feature type="compositionally biased region" description="Low complexity" evidence="3">
    <location>
        <begin position="9"/>
        <end position="18"/>
    </location>
</feature>
<comment type="caution">
    <text evidence="5">The sequence shown here is derived from an EMBL/GenBank/DDBJ whole genome shotgun (WGS) entry which is preliminary data.</text>
</comment>
<feature type="region of interest" description="Disordered" evidence="3">
    <location>
        <begin position="1"/>
        <end position="65"/>
    </location>
</feature>
<dbReference type="SUPFAM" id="SSF47113">
    <property type="entry name" value="Histone-fold"/>
    <property type="match status" value="1"/>
</dbReference>
<evidence type="ECO:0000256" key="3">
    <source>
        <dbReference type="SAM" id="MobiDB-lite"/>
    </source>
</evidence>
<evidence type="ECO:0000256" key="1">
    <source>
        <dbReference type="ARBA" id="ARBA00004123"/>
    </source>
</evidence>
<keyword evidence="6" id="KW-1185">Reference proteome</keyword>
<dbReference type="InterPro" id="IPR009072">
    <property type="entry name" value="Histone-fold"/>
</dbReference>
<dbReference type="GO" id="GO:0006355">
    <property type="term" value="P:regulation of DNA-templated transcription"/>
    <property type="evidence" value="ECO:0007669"/>
    <property type="project" value="TreeGrafter"/>
</dbReference>